<sequence>MNSAAINLEELKNSFSYNEYRLLLSKIKLRLVSFKKNLPDNFIILRHDVEFSVNRALDLAILEAKESVQSTFFFQVKSPAYNPFSNTNLKKIMHLKSLGHKVGLHFYVSHIVQNDKEGLVKEFEKQKSLFEDGFGFGFDVFSFHRPPKWVLEIRDDIFCGAINAYGSSFFEFSDNPLQIKYIADSKHRWGYGHPIDALAFSKIQILIHPDEWTEKGEKDVGLFFNELIEEHQKEFIETLDSETKHFSDFKELYR</sequence>
<dbReference type="Proteomes" id="UP000054262">
    <property type="component" value="Unassembled WGS sequence"/>
</dbReference>
<name>A0P697_9PROT</name>
<dbReference type="EMBL" id="AAUX01000001">
    <property type="protein sequence ID" value="EAV47057.1"/>
    <property type="molecule type" value="Genomic_DNA"/>
</dbReference>
<protein>
    <submittedName>
        <fullName evidence="1">Uncharacterized protein</fullName>
    </submittedName>
</protein>
<comment type="caution">
    <text evidence="1">The sequence shown here is derived from an EMBL/GenBank/DDBJ whole genome shotgun (WGS) entry which is preliminary data.</text>
</comment>
<dbReference type="OrthoDB" id="9788208at2"/>
<gene>
    <name evidence="1" type="ORF">MB2181_03250</name>
</gene>
<reference evidence="1 2" key="1">
    <citation type="submission" date="2006-11" db="EMBL/GenBank/DDBJ databases">
        <authorList>
            <person name="Giovannoni S."/>
            <person name="Vergin K."/>
            <person name="Ferriera S."/>
            <person name="Johnson J."/>
            <person name="Kravitz S."/>
            <person name="Beeson K."/>
            <person name="Sutton G."/>
            <person name="Rogers Y.-H."/>
            <person name="Friedman R."/>
            <person name="Frazier M."/>
            <person name="Venter J.C."/>
        </authorList>
    </citation>
    <scope>NUCLEOTIDE SEQUENCE [LARGE SCALE GENOMIC DNA]</scope>
    <source>
        <strain evidence="1 2">HTCC2181</strain>
    </source>
</reference>
<proteinExistence type="predicted"/>
<keyword evidence="2" id="KW-1185">Reference proteome</keyword>
<evidence type="ECO:0000313" key="2">
    <source>
        <dbReference type="Proteomes" id="UP000054262"/>
    </source>
</evidence>
<dbReference type="AlphaFoldDB" id="A0P697"/>
<accession>A0P697</accession>
<organism evidence="1 2">
    <name type="scientific">Methylophilales bacterium HTCC2181</name>
    <dbReference type="NCBI Taxonomy" id="383631"/>
    <lineage>
        <taxon>Bacteria</taxon>
        <taxon>Pseudomonadati</taxon>
        <taxon>Pseudomonadota</taxon>
        <taxon>Betaproteobacteria</taxon>
        <taxon>Nitrosomonadales</taxon>
        <taxon>OM43 clade</taxon>
    </lineage>
</organism>
<evidence type="ECO:0000313" key="1">
    <source>
        <dbReference type="EMBL" id="EAV47057.1"/>
    </source>
</evidence>